<dbReference type="Pfam" id="PF20253">
    <property type="entry name" value="DUF6604"/>
    <property type="match status" value="1"/>
</dbReference>
<dbReference type="Proteomes" id="UP000651452">
    <property type="component" value="Unassembled WGS sequence"/>
</dbReference>
<organism evidence="2 3">
    <name type="scientific">Ascochyta lentis</name>
    <dbReference type="NCBI Taxonomy" id="205686"/>
    <lineage>
        <taxon>Eukaryota</taxon>
        <taxon>Fungi</taxon>
        <taxon>Dikarya</taxon>
        <taxon>Ascomycota</taxon>
        <taxon>Pezizomycotina</taxon>
        <taxon>Dothideomycetes</taxon>
        <taxon>Pleosporomycetidae</taxon>
        <taxon>Pleosporales</taxon>
        <taxon>Pleosporineae</taxon>
        <taxon>Didymellaceae</taxon>
        <taxon>Ascochyta</taxon>
    </lineage>
</organism>
<sequence length="129" mass="14262">MQFEPPLGDTFHAYHDATGDLVQWIASTARATGTVGDLFDKDVPKEPRSFLQRLKDKHAGSLSRIRKLKGKIRGSKPTNITASPSTLELSYKNLKRLSEVIATAKDIEMPYSVLVVLKGIIHARKGFAT</sequence>
<name>A0A8H7J385_9PLEO</name>
<comment type="caution">
    <text evidence="2">The sequence shown here is derived from an EMBL/GenBank/DDBJ whole genome shotgun (WGS) entry which is preliminary data.</text>
</comment>
<protein>
    <recommendedName>
        <fullName evidence="1">DUF6604 domain-containing protein</fullName>
    </recommendedName>
</protein>
<dbReference type="EMBL" id="RZGK01000008">
    <property type="protein sequence ID" value="KAF9697084.1"/>
    <property type="molecule type" value="Genomic_DNA"/>
</dbReference>
<reference evidence="2" key="1">
    <citation type="submission" date="2018-12" db="EMBL/GenBank/DDBJ databases">
        <authorList>
            <person name="Syme R.A."/>
            <person name="Farfan-Caceres L."/>
            <person name="Lichtenzveig J."/>
        </authorList>
    </citation>
    <scope>NUCLEOTIDE SEQUENCE</scope>
    <source>
        <strain evidence="2">Al4</strain>
    </source>
</reference>
<keyword evidence="3" id="KW-1185">Reference proteome</keyword>
<proteinExistence type="predicted"/>
<evidence type="ECO:0000313" key="3">
    <source>
        <dbReference type="Proteomes" id="UP000651452"/>
    </source>
</evidence>
<evidence type="ECO:0000313" key="2">
    <source>
        <dbReference type="EMBL" id="KAF9697084.1"/>
    </source>
</evidence>
<feature type="domain" description="DUF6604" evidence="1">
    <location>
        <begin position="13"/>
        <end position="128"/>
    </location>
</feature>
<dbReference type="OrthoDB" id="3640263at2759"/>
<evidence type="ECO:0000259" key="1">
    <source>
        <dbReference type="Pfam" id="PF20253"/>
    </source>
</evidence>
<gene>
    <name evidence="2" type="ORF">EKO04_004982</name>
</gene>
<dbReference type="InterPro" id="IPR046539">
    <property type="entry name" value="DUF6604"/>
</dbReference>
<accession>A0A8H7J385</accession>
<reference evidence="2" key="2">
    <citation type="submission" date="2020-09" db="EMBL/GenBank/DDBJ databases">
        <title>Reference genome assembly for Australian Ascochyta lentis isolate Al4.</title>
        <authorList>
            <person name="Lee R.C."/>
            <person name="Farfan-Caceres L.M."/>
            <person name="Debler J.W."/>
            <person name="Williams A.H."/>
            <person name="Henares B.M."/>
        </authorList>
    </citation>
    <scope>NUCLEOTIDE SEQUENCE</scope>
    <source>
        <strain evidence="2">Al4</strain>
    </source>
</reference>
<dbReference type="AlphaFoldDB" id="A0A8H7J385"/>